<dbReference type="SUPFAM" id="SSF143437">
    <property type="entry name" value="THUMP domain-like"/>
    <property type="match status" value="1"/>
</dbReference>
<proteinExistence type="predicted"/>
<dbReference type="GO" id="GO:0052837">
    <property type="term" value="P:thiazole biosynthetic process"/>
    <property type="evidence" value="ECO:0007669"/>
    <property type="project" value="TreeGrafter"/>
</dbReference>
<evidence type="ECO:0000256" key="2">
    <source>
        <dbReference type="ARBA" id="ARBA00022840"/>
    </source>
</evidence>
<protein>
    <recommendedName>
        <fullName evidence="3">THUMP domain-containing protein</fullName>
    </recommendedName>
</protein>
<keyword evidence="1" id="KW-0547">Nucleotide-binding</keyword>
<dbReference type="GO" id="GO:0003723">
    <property type="term" value="F:RNA binding"/>
    <property type="evidence" value="ECO:0007669"/>
    <property type="project" value="InterPro"/>
</dbReference>
<dbReference type="Gene3D" id="3.30.2130.30">
    <property type="match status" value="1"/>
</dbReference>
<reference evidence="4" key="1">
    <citation type="submission" date="2018-05" db="EMBL/GenBank/DDBJ databases">
        <authorList>
            <person name="Lanie J.A."/>
            <person name="Ng W.-L."/>
            <person name="Kazmierczak K.M."/>
            <person name="Andrzejewski T.M."/>
            <person name="Davidsen T.M."/>
            <person name="Wayne K.J."/>
            <person name="Tettelin H."/>
            <person name="Glass J.I."/>
            <person name="Rusch D."/>
            <person name="Podicherti R."/>
            <person name="Tsui H.-C.T."/>
            <person name="Winkler M.E."/>
        </authorList>
    </citation>
    <scope>NUCLEOTIDE SEQUENCE</scope>
</reference>
<dbReference type="InterPro" id="IPR020536">
    <property type="entry name" value="ThiI_AANH"/>
</dbReference>
<gene>
    <name evidence="4" type="ORF">METZ01_LOCUS375538</name>
</gene>
<dbReference type="PANTHER" id="PTHR43209">
    <property type="entry name" value="TRNA SULFURTRANSFERASE"/>
    <property type="match status" value="1"/>
</dbReference>
<accession>A0A382TKP2</accession>
<dbReference type="Pfam" id="PF02568">
    <property type="entry name" value="ThiI"/>
    <property type="match status" value="1"/>
</dbReference>
<keyword evidence="2" id="KW-0067">ATP-binding</keyword>
<organism evidence="4">
    <name type="scientific">marine metagenome</name>
    <dbReference type="NCBI Taxonomy" id="408172"/>
    <lineage>
        <taxon>unclassified sequences</taxon>
        <taxon>metagenomes</taxon>
        <taxon>ecological metagenomes</taxon>
    </lineage>
</organism>
<feature type="domain" description="THUMP" evidence="3">
    <location>
        <begin position="64"/>
        <end position="166"/>
    </location>
</feature>
<sequence length="202" mass="23410">MSDKLIYVIVIHYSEIALKGKNRKYFERLFIDNIRKHINGLQHSSIKLYESRILINDINQQDWKKYKKCLSNIMGLKNFILMIKCKSNIEELKNRATHLIKNEDFKNFRITAKRNYKNLPFTSQDANILLGEFIQKKTSKPVNLDAPHLNIQIELLRDFSFIGTKKVYGFSGLPANSQEKALSLISSGIDSPVASFEMIKRG</sequence>
<dbReference type="InterPro" id="IPR049962">
    <property type="entry name" value="THUMP_ThiI"/>
</dbReference>
<dbReference type="InterPro" id="IPR054173">
    <property type="entry name" value="ThiI_fer"/>
</dbReference>
<dbReference type="PANTHER" id="PTHR43209:SF1">
    <property type="entry name" value="TRNA SULFURTRANSFERASE"/>
    <property type="match status" value="1"/>
</dbReference>
<dbReference type="GO" id="GO:0004810">
    <property type="term" value="F:CCA tRNA nucleotidyltransferase activity"/>
    <property type="evidence" value="ECO:0007669"/>
    <property type="project" value="InterPro"/>
</dbReference>
<evidence type="ECO:0000313" key="4">
    <source>
        <dbReference type="EMBL" id="SVD22684.1"/>
    </source>
</evidence>
<dbReference type="InterPro" id="IPR004114">
    <property type="entry name" value="THUMP_dom"/>
</dbReference>
<dbReference type="Pfam" id="PF22025">
    <property type="entry name" value="ThiI_fer"/>
    <property type="match status" value="1"/>
</dbReference>
<dbReference type="PROSITE" id="PS51165">
    <property type="entry name" value="THUMP"/>
    <property type="match status" value="1"/>
</dbReference>
<dbReference type="InterPro" id="IPR050102">
    <property type="entry name" value="tRNA_sulfurtransferase_ThiI"/>
</dbReference>
<dbReference type="GO" id="GO:0002937">
    <property type="term" value="P:tRNA 4-thiouridine biosynthesis"/>
    <property type="evidence" value="ECO:0007669"/>
    <property type="project" value="TreeGrafter"/>
</dbReference>
<dbReference type="GO" id="GO:0005829">
    <property type="term" value="C:cytosol"/>
    <property type="evidence" value="ECO:0007669"/>
    <property type="project" value="TreeGrafter"/>
</dbReference>
<dbReference type="CDD" id="cd11716">
    <property type="entry name" value="THUMP_ThiI"/>
    <property type="match status" value="1"/>
</dbReference>
<dbReference type="Pfam" id="PF02926">
    <property type="entry name" value="THUMP"/>
    <property type="match status" value="1"/>
</dbReference>
<dbReference type="Gene3D" id="3.40.50.620">
    <property type="entry name" value="HUPs"/>
    <property type="match status" value="1"/>
</dbReference>
<feature type="non-terminal residue" evidence="4">
    <location>
        <position position="202"/>
    </location>
</feature>
<dbReference type="GO" id="GO:0005524">
    <property type="term" value="F:ATP binding"/>
    <property type="evidence" value="ECO:0007669"/>
    <property type="project" value="UniProtKB-KW"/>
</dbReference>
<dbReference type="EMBL" id="UINC01137382">
    <property type="protein sequence ID" value="SVD22684.1"/>
    <property type="molecule type" value="Genomic_DNA"/>
</dbReference>
<name>A0A382TKP2_9ZZZZ</name>
<dbReference type="InterPro" id="IPR014729">
    <property type="entry name" value="Rossmann-like_a/b/a_fold"/>
</dbReference>
<dbReference type="SMART" id="SM00981">
    <property type="entry name" value="THUMP"/>
    <property type="match status" value="1"/>
</dbReference>
<evidence type="ECO:0000259" key="3">
    <source>
        <dbReference type="PROSITE" id="PS51165"/>
    </source>
</evidence>
<dbReference type="AlphaFoldDB" id="A0A382TKP2"/>
<evidence type="ECO:0000256" key="1">
    <source>
        <dbReference type="ARBA" id="ARBA00022741"/>
    </source>
</evidence>